<protein>
    <submittedName>
        <fullName evidence="3">Gfo/Idh/MocA family oxidoreductase</fullName>
    </submittedName>
</protein>
<organism evidence="3 4">
    <name type="scientific">Candidatus Abyssobacteria bacterium SURF_17</name>
    <dbReference type="NCBI Taxonomy" id="2093361"/>
    <lineage>
        <taxon>Bacteria</taxon>
        <taxon>Pseudomonadati</taxon>
        <taxon>Candidatus Hydrogenedentota</taxon>
        <taxon>Candidatus Abyssobacteria</taxon>
    </lineage>
</organism>
<dbReference type="InterPro" id="IPR051450">
    <property type="entry name" value="Gfo/Idh/MocA_Oxidoreductases"/>
</dbReference>
<dbReference type="PANTHER" id="PTHR43377">
    <property type="entry name" value="BILIVERDIN REDUCTASE A"/>
    <property type="match status" value="1"/>
</dbReference>
<dbReference type="PANTHER" id="PTHR43377:SF1">
    <property type="entry name" value="BILIVERDIN REDUCTASE A"/>
    <property type="match status" value="1"/>
</dbReference>
<dbReference type="EMBL" id="QZKI01000014">
    <property type="protein sequence ID" value="RJP74522.1"/>
    <property type="molecule type" value="Genomic_DNA"/>
</dbReference>
<dbReference type="InterPro" id="IPR036291">
    <property type="entry name" value="NAD(P)-bd_dom_sf"/>
</dbReference>
<accession>A0A419F7W6</accession>
<reference evidence="3 4" key="1">
    <citation type="journal article" date="2017" name="ISME J.">
        <title>Energy and carbon metabolisms in a deep terrestrial subsurface fluid microbial community.</title>
        <authorList>
            <person name="Momper L."/>
            <person name="Jungbluth S.P."/>
            <person name="Lee M.D."/>
            <person name="Amend J.P."/>
        </authorList>
    </citation>
    <scope>NUCLEOTIDE SEQUENCE [LARGE SCALE GENOMIC DNA]</scope>
    <source>
        <strain evidence="3">SURF_17</strain>
    </source>
</reference>
<sequence>MNRLKAGVVGVGHLGYHHARTYASHPNVKLVGVADIDRQRADEVAAEFGAKAFEDYRELAQLVDAMSVAVPTSKHFEVTSHLLKEKKHVLLEKPIATTLDEADELIRLSESSGVMLQIGHLERFNAAVRSLRDRLNKPMFIESHRLAPFTPRGCDVDVVLDLMIHDLDIILNILNSPVERVVDAVGVPLVSEHEDIANARLLFRNGCVANVTASRISAEPMRKIRIFQPYTYFSLDYAAQQITCYHLKKGPIDWTNPETLIIDSIPVEKDEPLKREIAAFAESVMSGRCPVVTGREARDALEVATRIIEVIRSKKYE</sequence>
<dbReference type="InterPro" id="IPR000683">
    <property type="entry name" value="Gfo/Idh/MocA-like_OxRdtase_N"/>
</dbReference>
<name>A0A419F7W6_9BACT</name>
<dbReference type="SUPFAM" id="SSF51735">
    <property type="entry name" value="NAD(P)-binding Rossmann-fold domains"/>
    <property type="match status" value="1"/>
</dbReference>
<dbReference type="Gene3D" id="3.40.50.720">
    <property type="entry name" value="NAD(P)-binding Rossmann-like Domain"/>
    <property type="match status" value="1"/>
</dbReference>
<dbReference type="Proteomes" id="UP000285961">
    <property type="component" value="Unassembled WGS sequence"/>
</dbReference>
<dbReference type="Pfam" id="PF01408">
    <property type="entry name" value="GFO_IDH_MocA"/>
    <property type="match status" value="1"/>
</dbReference>
<proteinExistence type="predicted"/>
<dbReference type="Gene3D" id="3.30.360.10">
    <property type="entry name" value="Dihydrodipicolinate Reductase, domain 2"/>
    <property type="match status" value="1"/>
</dbReference>
<dbReference type="InterPro" id="IPR055170">
    <property type="entry name" value="GFO_IDH_MocA-like_dom"/>
</dbReference>
<evidence type="ECO:0000259" key="1">
    <source>
        <dbReference type="Pfam" id="PF01408"/>
    </source>
</evidence>
<dbReference type="GO" id="GO:0000166">
    <property type="term" value="F:nucleotide binding"/>
    <property type="evidence" value="ECO:0007669"/>
    <property type="project" value="InterPro"/>
</dbReference>
<gene>
    <name evidence="3" type="ORF">C4532_02300</name>
</gene>
<dbReference type="AlphaFoldDB" id="A0A419F7W6"/>
<dbReference type="SUPFAM" id="SSF55347">
    <property type="entry name" value="Glyceraldehyde-3-phosphate dehydrogenase-like, C-terminal domain"/>
    <property type="match status" value="1"/>
</dbReference>
<feature type="domain" description="GFO/IDH/MocA-like oxidoreductase" evidence="2">
    <location>
        <begin position="157"/>
        <end position="226"/>
    </location>
</feature>
<dbReference type="Pfam" id="PF22725">
    <property type="entry name" value="GFO_IDH_MocA_C3"/>
    <property type="match status" value="1"/>
</dbReference>
<comment type="caution">
    <text evidence="3">The sequence shown here is derived from an EMBL/GenBank/DDBJ whole genome shotgun (WGS) entry which is preliminary data.</text>
</comment>
<evidence type="ECO:0000259" key="2">
    <source>
        <dbReference type="Pfam" id="PF22725"/>
    </source>
</evidence>
<feature type="domain" description="Gfo/Idh/MocA-like oxidoreductase N-terminal" evidence="1">
    <location>
        <begin position="5"/>
        <end position="120"/>
    </location>
</feature>
<evidence type="ECO:0000313" key="4">
    <source>
        <dbReference type="Proteomes" id="UP000285961"/>
    </source>
</evidence>
<evidence type="ECO:0000313" key="3">
    <source>
        <dbReference type="EMBL" id="RJP74522.1"/>
    </source>
</evidence>